<protein>
    <submittedName>
        <fullName evidence="3">3-oxoacyl-[acyl-carrier protein] reductase</fullName>
        <ecNumber evidence="3">1.1.1.100</ecNumber>
    </submittedName>
</protein>
<dbReference type="FunFam" id="3.40.50.720:FF:000084">
    <property type="entry name" value="Short-chain dehydrogenase reductase"/>
    <property type="match status" value="1"/>
</dbReference>
<dbReference type="SUPFAM" id="SSF51735">
    <property type="entry name" value="NAD(P)-binding Rossmann-fold domains"/>
    <property type="match status" value="1"/>
</dbReference>
<sequence length="248" mass="25635">MGVLTGRTALITGASRGIGRATAVRLGREGARVAVHYGSNEEAARQTVAAVEAAGGTAFMLGADLTAPGAAEALWRAFDAEADGVDVIVNNAGLAVFKTVEETEEADFETAFALNAKAPFFVAKHGLSRLRDGGRIINVTGPSRIALPAIAATVMAKGAVNTLTRNLARHLAPRGITVNSVTPGITETDLAAYLADPAMREWGESFSAFGRVGRPEDIADVIAFLASDDARWVTGQEVDATGGAMLGL</sequence>
<comment type="caution">
    <text evidence="3">The sequence shown here is derived from an EMBL/GenBank/DDBJ whole genome shotgun (WGS) entry which is preliminary data.</text>
</comment>
<keyword evidence="4" id="KW-1185">Reference proteome</keyword>
<evidence type="ECO:0000313" key="3">
    <source>
        <dbReference type="EMBL" id="MBB4891372.1"/>
    </source>
</evidence>
<comment type="similarity">
    <text evidence="1">Belongs to the short-chain dehydrogenases/reductases (SDR) family.</text>
</comment>
<evidence type="ECO:0000256" key="2">
    <source>
        <dbReference type="ARBA" id="ARBA00023002"/>
    </source>
</evidence>
<dbReference type="Gene3D" id="3.40.50.720">
    <property type="entry name" value="NAD(P)-binding Rossmann-like Domain"/>
    <property type="match status" value="1"/>
</dbReference>
<dbReference type="PRINTS" id="PR00080">
    <property type="entry name" value="SDRFAMILY"/>
</dbReference>
<dbReference type="PRINTS" id="PR00081">
    <property type="entry name" value="GDHRDH"/>
</dbReference>
<keyword evidence="2 3" id="KW-0560">Oxidoreductase</keyword>
<dbReference type="InterPro" id="IPR002347">
    <property type="entry name" value="SDR_fam"/>
</dbReference>
<dbReference type="PANTHER" id="PTHR43639">
    <property type="entry name" value="OXIDOREDUCTASE, SHORT-CHAIN DEHYDROGENASE/REDUCTASE FAMILY (AFU_ORTHOLOGUE AFUA_5G02870)"/>
    <property type="match status" value="1"/>
</dbReference>
<organism evidence="3 4">
    <name type="scientific">Streptomyces olivoverticillatus</name>
    <dbReference type="NCBI Taxonomy" id="66427"/>
    <lineage>
        <taxon>Bacteria</taxon>
        <taxon>Bacillati</taxon>
        <taxon>Actinomycetota</taxon>
        <taxon>Actinomycetes</taxon>
        <taxon>Kitasatosporales</taxon>
        <taxon>Streptomycetaceae</taxon>
        <taxon>Streptomyces</taxon>
    </lineage>
</organism>
<accession>A0A7W7LJG3</accession>
<dbReference type="RefSeq" id="WP_184345977.1">
    <property type="nucleotide sequence ID" value="NZ_JACHJH010000001.1"/>
</dbReference>
<dbReference type="EMBL" id="JACHJH010000001">
    <property type="protein sequence ID" value="MBB4891372.1"/>
    <property type="molecule type" value="Genomic_DNA"/>
</dbReference>
<dbReference type="PANTHER" id="PTHR43639:SF1">
    <property type="entry name" value="SHORT-CHAIN DEHYDROGENASE_REDUCTASE FAMILY PROTEIN"/>
    <property type="match status" value="1"/>
</dbReference>
<dbReference type="Proteomes" id="UP000556084">
    <property type="component" value="Unassembled WGS sequence"/>
</dbReference>
<dbReference type="InterPro" id="IPR036291">
    <property type="entry name" value="NAD(P)-bd_dom_sf"/>
</dbReference>
<proteinExistence type="inferred from homology"/>
<evidence type="ECO:0000313" key="4">
    <source>
        <dbReference type="Proteomes" id="UP000556084"/>
    </source>
</evidence>
<dbReference type="GO" id="GO:0004316">
    <property type="term" value="F:3-oxoacyl-[acyl-carrier-protein] reductase (NADPH) activity"/>
    <property type="evidence" value="ECO:0007669"/>
    <property type="project" value="UniProtKB-EC"/>
</dbReference>
<name>A0A7W7LJG3_9ACTN</name>
<gene>
    <name evidence="3" type="ORF">FHS39_000372</name>
</gene>
<reference evidence="3 4" key="1">
    <citation type="submission" date="2020-08" db="EMBL/GenBank/DDBJ databases">
        <title>Genomic Encyclopedia of Type Strains, Phase III (KMG-III): the genomes of soil and plant-associated and newly described type strains.</title>
        <authorList>
            <person name="Whitman W."/>
        </authorList>
    </citation>
    <scope>NUCLEOTIDE SEQUENCE [LARGE SCALE GENOMIC DNA]</scope>
    <source>
        <strain evidence="3 4">CECT 3266</strain>
    </source>
</reference>
<dbReference type="EC" id="1.1.1.100" evidence="3"/>
<evidence type="ECO:0000256" key="1">
    <source>
        <dbReference type="ARBA" id="ARBA00006484"/>
    </source>
</evidence>
<dbReference type="Pfam" id="PF13561">
    <property type="entry name" value="adh_short_C2"/>
    <property type="match status" value="1"/>
</dbReference>
<dbReference type="AlphaFoldDB" id="A0A7W7LJG3"/>